<dbReference type="EMBL" id="CP036425">
    <property type="protein sequence ID" value="QDU32148.1"/>
    <property type="molecule type" value="Genomic_DNA"/>
</dbReference>
<dbReference type="KEGG" id="pcor:KS4_01770"/>
<keyword evidence="6" id="KW-1185">Reference proteome</keyword>
<keyword evidence="3" id="KW-0804">Transcription</keyword>
<dbReference type="Proteomes" id="UP000317369">
    <property type="component" value="Chromosome"/>
</dbReference>
<dbReference type="Pfam" id="PF01638">
    <property type="entry name" value="HxlR"/>
    <property type="match status" value="1"/>
</dbReference>
<evidence type="ECO:0000256" key="3">
    <source>
        <dbReference type="ARBA" id="ARBA00023163"/>
    </source>
</evidence>
<dbReference type="PROSITE" id="PS51118">
    <property type="entry name" value="HTH_HXLR"/>
    <property type="match status" value="1"/>
</dbReference>
<dbReference type="SUPFAM" id="SSF46785">
    <property type="entry name" value="Winged helix' DNA-binding domain"/>
    <property type="match status" value="1"/>
</dbReference>
<dbReference type="AlphaFoldDB" id="A0A517YPK1"/>
<reference evidence="5 6" key="1">
    <citation type="submission" date="2019-02" db="EMBL/GenBank/DDBJ databases">
        <title>Deep-cultivation of Planctomycetes and their phenomic and genomic characterization uncovers novel biology.</title>
        <authorList>
            <person name="Wiegand S."/>
            <person name="Jogler M."/>
            <person name="Boedeker C."/>
            <person name="Pinto D."/>
            <person name="Vollmers J."/>
            <person name="Rivas-Marin E."/>
            <person name="Kohn T."/>
            <person name="Peeters S.H."/>
            <person name="Heuer A."/>
            <person name="Rast P."/>
            <person name="Oberbeckmann S."/>
            <person name="Bunk B."/>
            <person name="Jeske O."/>
            <person name="Meyerdierks A."/>
            <person name="Storesund J.E."/>
            <person name="Kallscheuer N."/>
            <person name="Luecker S."/>
            <person name="Lage O.M."/>
            <person name="Pohl T."/>
            <person name="Merkel B.J."/>
            <person name="Hornburger P."/>
            <person name="Mueller R.-W."/>
            <person name="Bruemmer F."/>
            <person name="Labrenz M."/>
            <person name="Spormann A.M."/>
            <person name="Op den Camp H."/>
            <person name="Overmann J."/>
            <person name="Amann R."/>
            <person name="Jetten M.S.M."/>
            <person name="Mascher T."/>
            <person name="Medema M.H."/>
            <person name="Devos D.P."/>
            <person name="Kaster A.-K."/>
            <person name="Ovreas L."/>
            <person name="Rohde M."/>
            <person name="Galperin M.Y."/>
            <person name="Jogler C."/>
        </authorList>
    </citation>
    <scope>NUCLEOTIDE SEQUENCE [LARGE SCALE GENOMIC DNA]</scope>
    <source>
        <strain evidence="5 6">KS4</strain>
    </source>
</reference>
<gene>
    <name evidence="5" type="primary">yodB</name>
    <name evidence="5" type="ORF">KS4_01770</name>
</gene>
<keyword evidence="2" id="KW-0238">DNA-binding</keyword>
<evidence type="ECO:0000313" key="5">
    <source>
        <dbReference type="EMBL" id="QDU32148.1"/>
    </source>
</evidence>
<feature type="domain" description="HTH hxlR-type" evidence="4">
    <location>
        <begin position="31"/>
        <end position="130"/>
    </location>
</feature>
<dbReference type="PANTHER" id="PTHR33204">
    <property type="entry name" value="TRANSCRIPTIONAL REGULATOR, MARR FAMILY"/>
    <property type="match status" value="1"/>
</dbReference>
<evidence type="ECO:0000259" key="4">
    <source>
        <dbReference type="PROSITE" id="PS51118"/>
    </source>
</evidence>
<sequence>MKEVDSQSTENKQFTSRQKDVIEEAGVRSKCPISIALDLLGDKWTILILRDMLIFGKQYYGDFLKSGEHISTNLLADRLKRLERWKMVTREVDAENAAKVRYQLTEKGRQFAPVLVKLLLWSGEYHEAWLPEGMEERLEKDPMGLERDLLQIMMGQADSRDDEE</sequence>
<accession>A0A517YPK1</accession>
<dbReference type="InterPro" id="IPR036388">
    <property type="entry name" value="WH-like_DNA-bd_sf"/>
</dbReference>
<dbReference type="InterPro" id="IPR036390">
    <property type="entry name" value="WH_DNA-bd_sf"/>
</dbReference>
<dbReference type="PANTHER" id="PTHR33204:SF37">
    <property type="entry name" value="HTH-TYPE TRANSCRIPTIONAL REGULATOR YODB"/>
    <property type="match status" value="1"/>
</dbReference>
<name>A0A517YPK1_9BACT</name>
<dbReference type="Gene3D" id="1.10.10.10">
    <property type="entry name" value="Winged helix-like DNA-binding domain superfamily/Winged helix DNA-binding domain"/>
    <property type="match status" value="1"/>
</dbReference>
<evidence type="ECO:0000313" key="6">
    <source>
        <dbReference type="Proteomes" id="UP000317369"/>
    </source>
</evidence>
<dbReference type="OrthoDB" id="9791143at2"/>
<keyword evidence="1" id="KW-0805">Transcription regulation</keyword>
<proteinExistence type="predicted"/>
<protein>
    <submittedName>
        <fullName evidence="5">HTH-type transcriptional regulator YodB</fullName>
    </submittedName>
</protein>
<evidence type="ECO:0000256" key="2">
    <source>
        <dbReference type="ARBA" id="ARBA00023125"/>
    </source>
</evidence>
<dbReference type="InterPro" id="IPR002577">
    <property type="entry name" value="HTH_HxlR"/>
</dbReference>
<organism evidence="5 6">
    <name type="scientific">Poriferisphaera corsica</name>
    <dbReference type="NCBI Taxonomy" id="2528020"/>
    <lineage>
        <taxon>Bacteria</taxon>
        <taxon>Pseudomonadati</taxon>
        <taxon>Planctomycetota</taxon>
        <taxon>Phycisphaerae</taxon>
        <taxon>Phycisphaerales</taxon>
        <taxon>Phycisphaeraceae</taxon>
        <taxon>Poriferisphaera</taxon>
    </lineage>
</organism>
<evidence type="ECO:0000256" key="1">
    <source>
        <dbReference type="ARBA" id="ARBA00023015"/>
    </source>
</evidence>
<dbReference type="GO" id="GO:0003677">
    <property type="term" value="F:DNA binding"/>
    <property type="evidence" value="ECO:0007669"/>
    <property type="project" value="UniProtKB-KW"/>
</dbReference>
<dbReference type="RefSeq" id="WP_145073240.1">
    <property type="nucleotide sequence ID" value="NZ_CP036425.1"/>
</dbReference>